<organism evidence="7 8">
    <name type="scientific">Streptococcus downei MFe28</name>
    <dbReference type="NCBI Taxonomy" id="764290"/>
    <lineage>
        <taxon>Bacteria</taxon>
        <taxon>Bacillati</taxon>
        <taxon>Bacillota</taxon>
        <taxon>Bacilli</taxon>
        <taxon>Lactobacillales</taxon>
        <taxon>Streptococcaceae</taxon>
        <taxon>Streptococcus</taxon>
    </lineage>
</organism>
<evidence type="ECO:0000256" key="4">
    <source>
        <dbReference type="ARBA" id="ARBA00023125"/>
    </source>
</evidence>
<dbReference type="InterPro" id="IPR012337">
    <property type="entry name" value="RNaseH-like_sf"/>
</dbReference>
<dbReference type="PROSITE" id="PS01043">
    <property type="entry name" value="TRANSPOSASE_IS30"/>
    <property type="match status" value="1"/>
</dbReference>
<evidence type="ECO:0000256" key="3">
    <source>
        <dbReference type="ARBA" id="ARBA00022578"/>
    </source>
</evidence>
<dbReference type="SUPFAM" id="SSF53098">
    <property type="entry name" value="Ribonuclease H-like"/>
    <property type="match status" value="1"/>
</dbReference>
<dbReference type="Proteomes" id="UP000254082">
    <property type="component" value="Unassembled WGS sequence"/>
</dbReference>
<protein>
    <submittedName>
        <fullName evidence="7">Integrase core domain protein</fullName>
    </submittedName>
</protein>
<name>A0A380JD71_STRDO</name>
<dbReference type="Pfam" id="PF13936">
    <property type="entry name" value="HTH_38"/>
    <property type="match status" value="1"/>
</dbReference>
<evidence type="ECO:0000256" key="1">
    <source>
        <dbReference type="ARBA" id="ARBA00002190"/>
    </source>
</evidence>
<dbReference type="EMBL" id="UHFA01000002">
    <property type="protein sequence ID" value="SUN35347.1"/>
    <property type="molecule type" value="Genomic_DNA"/>
</dbReference>
<gene>
    <name evidence="7" type="ORF">NCTC11391_00327</name>
</gene>
<evidence type="ECO:0000313" key="8">
    <source>
        <dbReference type="Proteomes" id="UP000254082"/>
    </source>
</evidence>
<dbReference type="InterPro" id="IPR001584">
    <property type="entry name" value="Integrase_cat-core"/>
</dbReference>
<evidence type="ECO:0000259" key="6">
    <source>
        <dbReference type="PROSITE" id="PS50994"/>
    </source>
</evidence>
<accession>A0A380JD71</accession>
<dbReference type="PANTHER" id="PTHR10948">
    <property type="entry name" value="TRANSPOSASE"/>
    <property type="match status" value="1"/>
</dbReference>
<dbReference type="InterPro" id="IPR001598">
    <property type="entry name" value="Transposase_IS30_CS"/>
</dbReference>
<keyword evidence="8" id="KW-1185">Reference proteome</keyword>
<dbReference type="NCBIfam" id="NF033563">
    <property type="entry name" value="transpos_IS30"/>
    <property type="match status" value="1"/>
</dbReference>
<dbReference type="GO" id="GO:0004803">
    <property type="term" value="F:transposase activity"/>
    <property type="evidence" value="ECO:0007669"/>
    <property type="project" value="InterPro"/>
</dbReference>
<reference evidence="7 8" key="1">
    <citation type="submission" date="2018-06" db="EMBL/GenBank/DDBJ databases">
        <authorList>
            <consortium name="Pathogen Informatics"/>
            <person name="Doyle S."/>
        </authorList>
    </citation>
    <scope>NUCLEOTIDE SEQUENCE [LARGE SCALE GENOMIC DNA]</scope>
    <source>
        <strain evidence="8">NCTC 11391</strain>
    </source>
</reference>
<comment type="function">
    <text evidence="1">Required for the transposition of the insertion element.</text>
</comment>
<dbReference type="GO" id="GO:0006313">
    <property type="term" value="P:DNA transposition"/>
    <property type="evidence" value="ECO:0007669"/>
    <property type="project" value="InterPro"/>
</dbReference>
<dbReference type="Gene3D" id="1.10.10.60">
    <property type="entry name" value="Homeodomain-like"/>
    <property type="match status" value="1"/>
</dbReference>
<dbReference type="InterPro" id="IPR009057">
    <property type="entry name" value="Homeodomain-like_sf"/>
</dbReference>
<comment type="similarity">
    <text evidence="2">Belongs to the transposase IS30 family.</text>
</comment>
<dbReference type="AlphaFoldDB" id="A0A380JD71"/>
<keyword evidence="5" id="KW-0233">DNA recombination</keyword>
<evidence type="ECO:0000256" key="5">
    <source>
        <dbReference type="ARBA" id="ARBA00023172"/>
    </source>
</evidence>
<keyword evidence="4" id="KW-0238">DNA-binding</keyword>
<dbReference type="SUPFAM" id="SSF46689">
    <property type="entry name" value="Homeodomain-like"/>
    <property type="match status" value="1"/>
</dbReference>
<evidence type="ECO:0000256" key="2">
    <source>
        <dbReference type="ARBA" id="ARBA00006363"/>
    </source>
</evidence>
<keyword evidence="3" id="KW-0815">Transposition</keyword>
<dbReference type="Gene3D" id="3.30.420.10">
    <property type="entry name" value="Ribonuclease H-like superfamily/Ribonuclease H"/>
    <property type="match status" value="1"/>
</dbReference>
<dbReference type="InterPro" id="IPR025246">
    <property type="entry name" value="IS30-like_HTH"/>
</dbReference>
<feature type="domain" description="Integrase catalytic" evidence="6">
    <location>
        <begin position="179"/>
        <end position="337"/>
    </location>
</feature>
<dbReference type="InterPro" id="IPR053392">
    <property type="entry name" value="Transposase_IS30-like"/>
</dbReference>
<dbReference type="OrthoDB" id="2223608at2"/>
<dbReference type="PANTHER" id="PTHR10948:SF23">
    <property type="entry name" value="TRANSPOSASE INSI FOR INSERTION SEQUENCE ELEMENT IS30A-RELATED"/>
    <property type="match status" value="1"/>
</dbReference>
<dbReference type="GO" id="GO:0003677">
    <property type="term" value="F:DNA binding"/>
    <property type="evidence" value="ECO:0007669"/>
    <property type="project" value="UniProtKB-KW"/>
</dbReference>
<dbReference type="InterPro" id="IPR051917">
    <property type="entry name" value="Transposase-Integrase"/>
</dbReference>
<dbReference type="InterPro" id="IPR036397">
    <property type="entry name" value="RNaseH_sf"/>
</dbReference>
<proteinExistence type="inferred from homology"/>
<dbReference type="GO" id="GO:0005829">
    <property type="term" value="C:cytosol"/>
    <property type="evidence" value="ECO:0007669"/>
    <property type="project" value="TreeGrafter"/>
</dbReference>
<sequence length="339" mass="38208">MSTTNCTTKQPYCHLSEVERGKIEAFLSEGVKPAEIARRLGRSRSTISREIKRGTTKQVKQVNGKKVYFDHYFADLAQRRYVEGQRGIYYLKLEKVSEHFLKAFEEAMKASPRVHSVDSFVYAYKEEHPSETVPSTKTLYNYSHQGLLAIKAIDLPKAVRLRKKTKKRSSTQKHLGVSIEERPETINDRSVFGHWEIGSVLGTQKAGEPSILTLVERKTRYAITAYLAGKTAATVNEAVKELMGLYPIKSITADNGSEFAALNELEGVQIYYAHAYSSYERGTNENFNGLLREFVPKGKSLKTLTAEDLAKATLAINQRPRRLLNYQTAKTLFGLAQTA</sequence>
<dbReference type="RefSeq" id="WP_002999487.1">
    <property type="nucleotide sequence ID" value="NZ_UHFA01000002.1"/>
</dbReference>
<evidence type="ECO:0000313" key="7">
    <source>
        <dbReference type="EMBL" id="SUN35347.1"/>
    </source>
</evidence>
<dbReference type="GO" id="GO:0015074">
    <property type="term" value="P:DNA integration"/>
    <property type="evidence" value="ECO:0007669"/>
    <property type="project" value="InterPro"/>
</dbReference>
<dbReference type="PROSITE" id="PS50994">
    <property type="entry name" value="INTEGRASE"/>
    <property type="match status" value="1"/>
</dbReference>